<accession>A0A5J5ILK3</accession>
<feature type="transmembrane region" description="Helical" evidence="6">
    <location>
        <begin position="391"/>
        <end position="417"/>
    </location>
</feature>
<dbReference type="PANTHER" id="PTHR30572">
    <property type="entry name" value="MEMBRANE COMPONENT OF TRANSPORTER-RELATED"/>
    <property type="match status" value="1"/>
</dbReference>
<organism evidence="9 10">
    <name type="scientific">Ginsengibacter hankyongi</name>
    <dbReference type="NCBI Taxonomy" id="2607284"/>
    <lineage>
        <taxon>Bacteria</taxon>
        <taxon>Pseudomonadati</taxon>
        <taxon>Bacteroidota</taxon>
        <taxon>Chitinophagia</taxon>
        <taxon>Chitinophagales</taxon>
        <taxon>Chitinophagaceae</taxon>
        <taxon>Ginsengibacter</taxon>
    </lineage>
</organism>
<feature type="transmembrane region" description="Helical" evidence="6">
    <location>
        <begin position="21"/>
        <end position="41"/>
    </location>
</feature>
<evidence type="ECO:0000256" key="4">
    <source>
        <dbReference type="ARBA" id="ARBA00022989"/>
    </source>
</evidence>
<evidence type="ECO:0000313" key="9">
    <source>
        <dbReference type="EMBL" id="KAA9040957.1"/>
    </source>
</evidence>
<evidence type="ECO:0000259" key="7">
    <source>
        <dbReference type="Pfam" id="PF02687"/>
    </source>
</evidence>
<gene>
    <name evidence="9" type="ORF">FW778_02655</name>
</gene>
<reference evidence="9 10" key="1">
    <citation type="submission" date="2019-09" db="EMBL/GenBank/DDBJ databases">
        <title>Draft genome sequence of Ginsengibacter sp. BR5-29.</title>
        <authorList>
            <person name="Im W.-T."/>
        </authorList>
    </citation>
    <scope>NUCLEOTIDE SEQUENCE [LARGE SCALE GENOMIC DNA]</scope>
    <source>
        <strain evidence="9 10">BR5-29</strain>
    </source>
</reference>
<comment type="subcellular location">
    <subcellularLocation>
        <location evidence="1">Cell membrane</location>
        <topology evidence="1">Multi-pass membrane protein</topology>
    </subcellularLocation>
</comment>
<keyword evidence="5 6" id="KW-0472">Membrane</keyword>
<evidence type="ECO:0000256" key="5">
    <source>
        <dbReference type="ARBA" id="ARBA00023136"/>
    </source>
</evidence>
<proteinExistence type="predicted"/>
<evidence type="ECO:0000256" key="1">
    <source>
        <dbReference type="ARBA" id="ARBA00004651"/>
    </source>
</evidence>
<feature type="transmembrane region" description="Helical" evidence="6">
    <location>
        <begin position="350"/>
        <end position="371"/>
    </location>
</feature>
<evidence type="ECO:0000256" key="3">
    <source>
        <dbReference type="ARBA" id="ARBA00022692"/>
    </source>
</evidence>
<dbReference type="InterPro" id="IPR003838">
    <property type="entry name" value="ABC3_permease_C"/>
</dbReference>
<protein>
    <submittedName>
        <fullName evidence="9">FtsX-like permease family protein</fullName>
    </submittedName>
</protein>
<evidence type="ECO:0000256" key="6">
    <source>
        <dbReference type="SAM" id="Phobius"/>
    </source>
</evidence>
<dbReference type="InterPro" id="IPR050250">
    <property type="entry name" value="Macrolide_Exporter_MacB"/>
</dbReference>
<feature type="transmembrane region" description="Helical" evidence="6">
    <location>
        <begin position="294"/>
        <end position="316"/>
    </location>
</feature>
<dbReference type="PANTHER" id="PTHR30572:SF18">
    <property type="entry name" value="ABC-TYPE MACROLIDE FAMILY EXPORT SYSTEM PERMEASE COMPONENT 2"/>
    <property type="match status" value="1"/>
</dbReference>
<feature type="transmembrane region" description="Helical" evidence="6">
    <location>
        <begin position="749"/>
        <end position="768"/>
    </location>
</feature>
<comment type="caution">
    <text evidence="9">The sequence shown here is derived from an EMBL/GenBank/DDBJ whole genome shotgun (WGS) entry which is preliminary data.</text>
</comment>
<keyword evidence="10" id="KW-1185">Reference proteome</keyword>
<evidence type="ECO:0000256" key="2">
    <source>
        <dbReference type="ARBA" id="ARBA00022475"/>
    </source>
</evidence>
<feature type="domain" description="ABC3 transporter permease C-terminal" evidence="7">
    <location>
        <begin position="700"/>
        <end position="809"/>
    </location>
</feature>
<dbReference type="Proteomes" id="UP000326903">
    <property type="component" value="Unassembled WGS sequence"/>
</dbReference>
<dbReference type="PROSITE" id="PS51257">
    <property type="entry name" value="PROKAR_LIPOPROTEIN"/>
    <property type="match status" value="1"/>
</dbReference>
<dbReference type="AlphaFoldDB" id="A0A5J5ILK3"/>
<dbReference type="GO" id="GO:0005886">
    <property type="term" value="C:plasma membrane"/>
    <property type="evidence" value="ECO:0007669"/>
    <property type="project" value="UniProtKB-SubCell"/>
</dbReference>
<dbReference type="InterPro" id="IPR025857">
    <property type="entry name" value="MacB_PCD"/>
</dbReference>
<dbReference type="Pfam" id="PF12704">
    <property type="entry name" value="MacB_PCD"/>
    <property type="match status" value="2"/>
</dbReference>
<evidence type="ECO:0000313" key="10">
    <source>
        <dbReference type="Proteomes" id="UP000326903"/>
    </source>
</evidence>
<evidence type="ECO:0000259" key="8">
    <source>
        <dbReference type="Pfam" id="PF12704"/>
    </source>
</evidence>
<keyword evidence="4 6" id="KW-1133">Transmembrane helix</keyword>
<feature type="transmembrane region" description="Helical" evidence="6">
    <location>
        <begin position="438"/>
        <end position="462"/>
    </location>
</feature>
<feature type="transmembrane region" description="Helical" evidence="6">
    <location>
        <begin position="783"/>
        <end position="803"/>
    </location>
</feature>
<keyword evidence="3 6" id="KW-0812">Transmembrane</keyword>
<name>A0A5J5ILK3_9BACT</name>
<feature type="transmembrane region" description="Helical" evidence="6">
    <location>
        <begin position="697"/>
        <end position="722"/>
    </location>
</feature>
<feature type="domain" description="ABC3 transporter permease C-terminal" evidence="7">
    <location>
        <begin position="299"/>
        <end position="407"/>
    </location>
</feature>
<dbReference type="Pfam" id="PF02687">
    <property type="entry name" value="FtsX"/>
    <property type="match status" value="2"/>
</dbReference>
<dbReference type="RefSeq" id="WP_150413046.1">
    <property type="nucleotide sequence ID" value="NZ_VYQF01000001.1"/>
</dbReference>
<feature type="domain" description="MacB-like periplasmic core" evidence="8">
    <location>
        <begin position="20"/>
        <end position="250"/>
    </location>
</feature>
<keyword evidence="2" id="KW-1003">Cell membrane</keyword>
<feature type="domain" description="MacB-like periplasmic core" evidence="8">
    <location>
        <begin position="449"/>
        <end position="662"/>
    </location>
</feature>
<dbReference type="EMBL" id="VYQF01000001">
    <property type="protein sequence ID" value="KAA9040957.1"/>
    <property type="molecule type" value="Genomic_DNA"/>
</dbReference>
<sequence>MMKNYFKVAWRNLRKNKTFSVINIAGLAIGMTACLLILQYVSFELSYDRFNKNAADLYRVTNDRYQHGKLLQHGTITYSGVGPALRNDYPEVINNTGVEPFKEMVLTYGDKKIGEQSVLAVDNSFLSMFSYPITTGDGKDGLKNPNEVILTEKLARKLFAITNNNFQPVIGKLIVISRDSMPYKVTAVCKDVPENSHLSFDLLVSYSTLYSGGNGNWKEANNDFTDSDFWHYIELKHGADYKKLEAKLTAFSQKYFHGDKVSGSDEKFLLQPLTRAHLYSDYEYEIGKTGSATVVWGLFIIAVLIIIIAWVNYINLSTAKSMERAKEVGIRKVTGATRMQLIRQFLTESIIINLLALSVAVVMVVIAQKGFNSLTGHQLSMVYLFSTGLSGYGITVGIVALMFIGITGSAFYPALILSAFRPILVLKGKFTTSAKGILFRKILVVGQFAITVTLIIGSFVVYKQIRYLNQQDLGMNLSQILVVKPPILTRWDSTFISRENSFKNELNQIPNVKGASVTGRIAGDELSRAFNIQRTDANTESRFTMRNESIDADFINVYDIKLLAGRNFINTDFNPNWNKLHNIMINKTAATQLGFHSNREAIGKPIKAFGRNFDIVGVINDVHQKSLRYPLEPTIFLPSYGTDNPISVKVSSKDVASTIASIKAKYATFFPGNFFDYYFVDEKFNRQYIDDQLFGKVFGIFAGFAIFIACLGLFGLSLLATAQRTKEVGVRKVLGASVSNIVLLLSKDFIKLVLIAFIIASPVAWFVMHNWLQDFAYRINIKWWVFALAGLLSVFIALATISFQSIKAAVASPVKSLRSE</sequence>
<dbReference type="GO" id="GO:0022857">
    <property type="term" value="F:transmembrane transporter activity"/>
    <property type="evidence" value="ECO:0007669"/>
    <property type="project" value="TreeGrafter"/>
</dbReference>